<accession>A0A926KXF2</accession>
<dbReference type="Proteomes" id="UP000621210">
    <property type="component" value="Unassembled WGS sequence"/>
</dbReference>
<reference evidence="1" key="2">
    <citation type="submission" date="2020-09" db="EMBL/GenBank/DDBJ databases">
        <authorList>
            <person name="Luo X."/>
        </authorList>
    </citation>
    <scope>NUCLEOTIDE SEQUENCE</scope>
    <source>
        <strain evidence="1">TRM S81-3</strain>
    </source>
</reference>
<comment type="caution">
    <text evidence="1">The sequence shown here is derived from an EMBL/GenBank/DDBJ whole genome shotgun (WGS) entry which is preliminary data.</text>
</comment>
<keyword evidence="1" id="KW-0396">Initiation factor</keyword>
<dbReference type="EMBL" id="JACVQF010000162">
    <property type="protein sequence ID" value="MBD0418605.1"/>
    <property type="molecule type" value="Genomic_DNA"/>
</dbReference>
<sequence length="332" mass="37530">MSDRDRFRLVGRETDCHVIEGDGTRPISEENVRVLFTDERVKFPPEIGAWRREIEEEQRRREAAGEKHAWNNERFAVTGFVSTRTHTDEEPVVTLSLSAADYYDFMATSHHLDRVRENGLTLRQEFLEHGDPVLAPAYMSCSFGVNIAVETGVDRKMLFSFRSGNVEGRNRRRWNSSANEGLARKHDLPADGTPISLHAVARRALKEELAVLPGEAELELLGFGLDLRNHQWAAFFRAVLPGLGEDDLRDRWSKGVEDKWEHERHAFVPGDARSVLEFIAQEPAEAWTPCAPALFHLALVRAAVLARGGDPVGRLDVEAAERAVMRDHPPRD</sequence>
<evidence type="ECO:0000313" key="2">
    <source>
        <dbReference type="Proteomes" id="UP000621210"/>
    </source>
</evidence>
<organism evidence="1 2">
    <name type="scientific">Streptomyces griseicoloratus</name>
    <dbReference type="NCBI Taxonomy" id="2752516"/>
    <lineage>
        <taxon>Bacteria</taxon>
        <taxon>Bacillati</taxon>
        <taxon>Actinomycetota</taxon>
        <taxon>Actinomycetes</taxon>
        <taxon>Kitasatosporales</taxon>
        <taxon>Streptomycetaceae</taxon>
        <taxon>Streptomyces</taxon>
    </lineage>
</organism>
<protein>
    <submittedName>
        <fullName evidence="1">Translation initiation factor 2</fullName>
    </submittedName>
</protein>
<keyword evidence="1" id="KW-0648">Protein biosynthesis</keyword>
<dbReference type="AlphaFoldDB" id="A0A926KXF2"/>
<name>A0A926KXF2_9ACTN</name>
<dbReference type="GO" id="GO:0003743">
    <property type="term" value="F:translation initiation factor activity"/>
    <property type="evidence" value="ECO:0007669"/>
    <property type="project" value="UniProtKB-KW"/>
</dbReference>
<evidence type="ECO:0000313" key="1">
    <source>
        <dbReference type="EMBL" id="MBD0418605.1"/>
    </source>
</evidence>
<proteinExistence type="predicted"/>
<gene>
    <name evidence="1" type="ORF">H0H10_05355</name>
</gene>
<dbReference type="RefSeq" id="WP_188179654.1">
    <property type="nucleotide sequence ID" value="NZ_JACVQF010000162.1"/>
</dbReference>
<reference evidence="1" key="1">
    <citation type="submission" date="2020-09" db="EMBL/GenBank/DDBJ databases">
        <title>Streptomyces grisecoloratus sp. nov., isolated from cotton soil.</title>
        <authorList>
            <person name="Xing L."/>
        </authorList>
    </citation>
    <scope>NUCLEOTIDE SEQUENCE</scope>
    <source>
        <strain evidence="1">TRM S81-3</strain>
    </source>
</reference>
<keyword evidence="2" id="KW-1185">Reference proteome</keyword>